<evidence type="ECO:0000259" key="5">
    <source>
        <dbReference type="PROSITE" id="PS50931"/>
    </source>
</evidence>
<evidence type="ECO:0000313" key="6">
    <source>
        <dbReference type="EMBL" id="SEK19365.1"/>
    </source>
</evidence>
<dbReference type="Pfam" id="PF00126">
    <property type="entry name" value="HTH_1"/>
    <property type="match status" value="1"/>
</dbReference>
<evidence type="ECO:0000256" key="2">
    <source>
        <dbReference type="ARBA" id="ARBA00023015"/>
    </source>
</evidence>
<keyword evidence="4" id="KW-0804">Transcription</keyword>
<dbReference type="PANTHER" id="PTHR30419:SF8">
    <property type="entry name" value="NITROGEN ASSIMILATION TRANSCRIPTIONAL ACTIVATOR-RELATED"/>
    <property type="match status" value="1"/>
</dbReference>
<dbReference type="SUPFAM" id="SSF46785">
    <property type="entry name" value="Winged helix' DNA-binding domain"/>
    <property type="match status" value="1"/>
</dbReference>
<accession>A0A1H7F826</accession>
<name>A0A1H7F826_9BURK</name>
<dbReference type="InterPro" id="IPR036388">
    <property type="entry name" value="WH-like_DNA-bd_sf"/>
</dbReference>
<comment type="similarity">
    <text evidence="1">Belongs to the LysR transcriptional regulatory family.</text>
</comment>
<dbReference type="Proteomes" id="UP000199120">
    <property type="component" value="Unassembled WGS sequence"/>
</dbReference>
<proteinExistence type="inferred from homology"/>
<dbReference type="GO" id="GO:0003677">
    <property type="term" value="F:DNA binding"/>
    <property type="evidence" value="ECO:0007669"/>
    <property type="project" value="UniProtKB-KW"/>
</dbReference>
<keyword evidence="2" id="KW-0805">Transcription regulation</keyword>
<dbReference type="InterPro" id="IPR005119">
    <property type="entry name" value="LysR_subst-bd"/>
</dbReference>
<dbReference type="AlphaFoldDB" id="A0A1H7F826"/>
<organism evidence="6 7">
    <name type="scientific">Paraburkholderia caballeronis</name>
    <dbReference type="NCBI Taxonomy" id="416943"/>
    <lineage>
        <taxon>Bacteria</taxon>
        <taxon>Pseudomonadati</taxon>
        <taxon>Pseudomonadota</taxon>
        <taxon>Betaproteobacteria</taxon>
        <taxon>Burkholderiales</taxon>
        <taxon>Burkholderiaceae</taxon>
        <taxon>Paraburkholderia</taxon>
    </lineage>
</organism>
<evidence type="ECO:0000256" key="3">
    <source>
        <dbReference type="ARBA" id="ARBA00023125"/>
    </source>
</evidence>
<evidence type="ECO:0000256" key="4">
    <source>
        <dbReference type="ARBA" id="ARBA00023163"/>
    </source>
</evidence>
<dbReference type="InterPro" id="IPR036390">
    <property type="entry name" value="WH_DNA-bd_sf"/>
</dbReference>
<dbReference type="InterPro" id="IPR050950">
    <property type="entry name" value="HTH-type_LysR_regulators"/>
</dbReference>
<gene>
    <name evidence="6" type="ORF">SAMN05192542_10192</name>
</gene>
<dbReference type="Gene3D" id="1.10.10.10">
    <property type="entry name" value="Winged helix-like DNA-binding domain superfamily/Winged helix DNA-binding domain"/>
    <property type="match status" value="1"/>
</dbReference>
<keyword evidence="7" id="KW-1185">Reference proteome</keyword>
<dbReference type="RefSeq" id="WP_090553192.1">
    <property type="nucleotide sequence ID" value="NZ_FNSR01000003.1"/>
</dbReference>
<dbReference type="PRINTS" id="PR00039">
    <property type="entry name" value="HTHLYSR"/>
</dbReference>
<feature type="domain" description="HTH lysR-type" evidence="5">
    <location>
        <begin position="12"/>
        <end position="69"/>
    </location>
</feature>
<dbReference type="Pfam" id="PF03466">
    <property type="entry name" value="LysR_substrate"/>
    <property type="match status" value="1"/>
</dbReference>
<keyword evidence="3 6" id="KW-0238">DNA-binding</keyword>
<sequence>MKNTLNVLLSRLRMRQLQLLIALDDHRSLHKAASALSITQSAASKALRELETMLDAPLFERTKSGMIPNPFGHCVIRHARRFATGLDALCDDVAQIRSGRGGRLAIGAIMGAIPDVVVPAVIALQARQPNLSVEITEDTSTRMLAQLDDGQLDLVIGRSTVSQDPSKYRYRSLGAEPLSVVVGGGHPAVGKKTLTLRDLASHRWVTYPAHMPLHALLEHEMELAGLAMPANTISTASTFVTIALLQRSDDLVSLLPAGIAQLFARRRMLRILPVKLGSQSQTFGVVTRQRSVLSPAAEQFIRLVEAGGLP</sequence>
<dbReference type="GO" id="GO:0005829">
    <property type="term" value="C:cytosol"/>
    <property type="evidence" value="ECO:0007669"/>
    <property type="project" value="TreeGrafter"/>
</dbReference>
<dbReference type="InterPro" id="IPR000847">
    <property type="entry name" value="LysR_HTH_N"/>
</dbReference>
<dbReference type="PROSITE" id="PS50931">
    <property type="entry name" value="HTH_LYSR"/>
    <property type="match status" value="1"/>
</dbReference>
<dbReference type="Gene3D" id="3.40.190.290">
    <property type="match status" value="1"/>
</dbReference>
<dbReference type="STRING" id="416943.SAMN05445871_6174"/>
<dbReference type="EMBL" id="FOAJ01000001">
    <property type="protein sequence ID" value="SEK19365.1"/>
    <property type="molecule type" value="Genomic_DNA"/>
</dbReference>
<dbReference type="OrthoDB" id="8627799at2"/>
<dbReference type="GO" id="GO:0003700">
    <property type="term" value="F:DNA-binding transcription factor activity"/>
    <property type="evidence" value="ECO:0007669"/>
    <property type="project" value="InterPro"/>
</dbReference>
<dbReference type="SUPFAM" id="SSF53850">
    <property type="entry name" value="Periplasmic binding protein-like II"/>
    <property type="match status" value="1"/>
</dbReference>
<protein>
    <submittedName>
        <fullName evidence="6">DNA-binding transcriptional regulator, LysR family</fullName>
    </submittedName>
</protein>
<dbReference type="PANTHER" id="PTHR30419">
    <property type="entry name" value="HTH-TYPE TRANSCRIPTIONAL REGULATOR YBHD"/>
    <property type="match status" value="1"/>
</dbReference>
<reference evidence="7" key="1">
    <citation type="submission" date="2016-10" db="EMBL/GenBank/DDBJ databases">
        <authorList>
            <person name="Varghese N."/>
            <person name="Submissions S."/>
        </authorList>
    </citation>
    <scope>NUCLEOTIDE SEQUENCE [LARGE SCALE GENOMIC DNA]</scope>
    <source>
        <strain evidence="7">LMG 26416</strain>
    </source>
</reference>
<evidence type="ECO:0000256" key="1">
    <source>
        <dbReference type="ARBA" id="ARBA00009437"/>
    </source>
</evidence>
<evidence type="ECO:0000313" key="7">
    <source>
        <dbReference type="Proteomes" id="UP000199120"/>
    </source>
</evidence>